<sequence length="52" mass="5980">MASLRLTPVKSALEGWLQPRLRFGITRLAPNKFFILTFHNSNKLAQTLRIVN</sequence>
<protein>
    <submittedName>
        <fullName evidence="1">Uncharacterized protein</fullName>
    </submittedName>
</protein>
<dbReference type="EMBL" id="UINC01015848">
    <property type="protein sequence ID" value="SVA66432.1"/>
    <property type="molecule type" value="Genomic_DNA"/>
</dbReference>
<name>A0A381XPM6_9ZZZZ</name>
<proteinExistence type="predicted"/>
<gene>
    <name evidence="1" type="ORF">METZ01_LOCUS119286</name>
</gene>
<accession>A0A381XPM6</accession>
<organism evidence="1">
    <name type="scientific">marine metagenome</name>
    <dbReference type="NCBI Taxonomy" id="408172"/>
    <lineage>
        <taxon>unclassified sequences</taxon>
        <taxon>metagenomes</taxon>
        <taxon>ecological metagenomes</taxon>
    </lineage>
</organism>
<evidence type="ECO:0000313" key="1">
    <source>
        <dbReference type="EMBL" id="SVA66432.1"/>
    </source>
</evidence>
<dbReference type="AlphaFoldDB" id="A0A381XPM6"/>
<reference evidence="1" key="1">
    <citation type="submission" date="2018-05" db="EMBL/GenBank/DDBJ databases">
        <authorList>
            <person name="Lanie J.A."/>
            <person name="Ng W.-L."/>
            <person name="Kazmierczak K.M."/>
            <person name="Andrzejewski T.M."/>
            <person name="Davidsen T.M."/>
            <person name="Wayne K.J."/>
            <person name="Tettelin H."/>
            <person name="Glass J.I."/>
            <person name="Rusch D."/>
            <person name="Podicherti R."/>
            <person name="Tsui H.-C.T."/>
            <person name="Winkler M.E."/>
        </authorList>
    </citation>
    <scope>NUCLEOTIDE SEQUENCE</scope>
</reference>